<dbReference type="Pfam" id="PF14661">
    <property type="entry name" value="HAUS6_N"/>
    <property type="match status" value="1"/>
</dbReference>
<evidence type="ECO:0000259" key="1">
    <source>
        <dbReference type="Pfam" id="PF14661"/>
    </source>
</evidence>
<reference evidence="2" key="1">
    <citation type="journal article" date="2019" name="Environ. Microbiol.">
        <title>Fungal ecological strategies reflected in gene transcription - a case study of two litter decomposers.</title>
        <authorList>
            <person name="Barbi F."/>
            <person name="Kohler A."/>
            <person name="Barry K."/>
            <person name="Baskaran P."/>
            <person name="Daum C."/>
            <person name="Fauchery L."/>
            <person name="Ihrmark K."/>
            <person name="Kuo A."/>
            <person name="LaButti K."/>
            <person name="Lipzen A."/>
            <person name="Morin E."/>
            <person name="Grigoriev I.V."/>
            <person name="Henrissat B."/>
            <person name="Lindahl B."/>
            <person name="Martin F."/>
        </authorList>
    </citation>
    <scope>NUCLEOTIDE SEQUENCE</scope>
    <source>
        <strain evidence="2">JB14</strain>
    </source>
</reference>
<feature type="non-terminal residue" evidence="2">
    <location>
        <position position="1"/>
    </location>
</feature>
<keyword evidence="3" id="KW-1185">Reference proteome</keyword>
<dbReference type="Proteomes" id="UP000799118">
    <property type="component" value="Unassembled WGS sequence"/>
</dbReference>
<proteinExistence type="predicted"/>
<protein>
    <recommendedName>
        <fullName evidence="1">HAUS augmin-like complex subunit 6 N-terminal domain-containing protein</fullName>
    </recommendedName>
</protein>
<gene>
    <name evidence="2" type="ORF">BT96DRAFT_813623</name>
</gene>
<evidence type="ECO:0000313" key="3">
    <source>
        <dbReference type="Proteomes" id="UP000799118"/>
    </source>
</evidence>
<dbReference type="EMBL" id="ML769417">
    <property type="protein sequence ID" value="KAE9404344.1"/>
    <property type="molecule type" value="Genomic_DNA"/>
</dbReference>
<evidence type="ECO:0000313" key="2">
    <source>
        <dbReference type="EMBL" id="KAE9404344.1"/>
    </source>
</evidence>
<name>A0A6A4I6B3_9AGAR</name>
<dbReference type="AlphaFoldDB" id="A0A6A4I6B3"/>
<dbReference type="OrthoDB" id="5575722at2759"/>
<sequence>YPCLKPAETTAFRTTFSKYLEALRQHAIKEGTSVWWRDVQARKSLLEECSGDKFLRLFVAFSTHVLLTASSC</sequence>
<accession>A0A6A4I6B3</accession>
<organism evidence="2 3">
    <name type="scientific">Gymnopus androsaceus JB14</name>
    <dbReference type="NCBI Taxonomy" id="1447944"/>
    <lineage>
        <taxon>Eukaryota</taxon>
        <taxon>Fungi</taxon>
        <taxon>Dikarya</taxon>
        <taxon>Basidiomycota</taxon>
        <taxon>Agaricomycotina</taxon>
        <taxon>Agaricomycetes</taxon>
        <taxon>Agaricomycetidae</taxon>
        <taxon>Agaricales</taxon>
        <taxon>Marasmiineae</taxon>
        <taxon>Omphalotaceae</taxon>
        <taxon>Gymnopus</taxon>
    </lineage>
</organism>
<dbReference type="InterPro" id="IPR028163">
    <property type="entry name" value="HAUS_6_N"/>
</dbReference>
<feature type="domain" description="HAUS augmin-like complex subunit 6 N-terminal" evidence="1">
    <location>
        <begin position="1"/>
        <end position="67"/>
    </location>
</feature>